<name>A0A9N9BCM7_9GLOM</name>
<organism evidence="5 6">
    <name type="scientific">Paraglomus brasilianum</name>
    <dbReference type="NCBI Taxonomy" id="144538"/>
    <lineage>
        <taxon>Eukaryota</taxon>
        <taxon>Fungi</taxon>
        <taxon>Fungi incertae sedis</taxon>
        <taxon>Mucoromycota</taxon>
        <taxon>Glomeromycotina</taxon>
        <taxon>Glomeromycetes</taxon>
        <taxon>Paraglomerales</taxon>
        <taxon>Paraglomeraceae</taxon>
        <taxon>Paraglomus</taxon>
    </lineage>
</organism>
<dbReference type="EMBL" id="CAJVPI010000673">
    <property type="protein sequence ID" value="CAG8561473.1"/>
    <property type="molecule type" value="Genomic_DNA"/>
</dbReference>
<evidence type="ECO:0000256" key="1">
    <source>
        <dbReference type="ARBA" id="ARBA00019186"/>
    </source>
</evidence>
<comment type="function">
    <text evidence="4">Involved in 20S proteasome assembly.</text>
</comment>
<accession>A0A9N9BCM7</accession>
<evidence type="ECO:0000313" key="5">
    <source>
        <dbReference type="EMBL" id="CAG8561473.1"/>
    </source>
</evidence>
<evidence type="ECO:0000256" key="3">
    <source>
        <dbReference type="ARBA" id="ARBA00025745"/>
    </source>
</evidence>
<gene>
    <name evidence="5" type="ORF">PBRASI_LOCUS5615</name>
</gene>
<evidence type="ECO:0000256" key="2">
    <source>
        <dbReference type="ARBA" id="ARBA00023186"/>
    </source>
</evidence>
<dbReference type="Pfam" id="PF09754">
    <property type="entry name" value="PAC2"/>
    <property type="match status" value="1"/>
</dbReference>
<dbReference type="InterPro" id="IPR038389">
    <property type="entry name" value="PSMG2_sf"/>
</dbReference>
<dbReference type="PANTHER" id="PTHR12970">
    <property type="entry name" value="PROTEASOME ASSEMBLY CHAPERONE 2"/>
    <property type="match status" value="1"/>
</dbReference>
<dbReference type="GO" id="GO:0005829">
    <property type="term" value="C:cytosol"/>
    <property type="evidence" value="ECO:0007669"/>
    <property type="project" value="TreeGrafter"/>
</dbReference>
<dbReference type="GO" id="GO:0005634">
    <property type="term" value="C:nucleus"/>
    <property type="evidence" value="ECO:0007669"/>
    <property type="project" value="TreeGrafter"/>
</dbReference>
<dbReference type="InterPro" id="IPR019151">
    <property type="entry name" value="Proteasome_assmbl_chaperone_2"/>
</dbReference>
<sequence>MNNFVPERGFNKENFKGSCLIVPAVSIGNVPQLAVDLLITTLNLKRIGFIEDDSIVSVSGAREDVTEGTGSSDQQLTVIQQRAPAHKGKWHQYARNLVTFFKECQFSRMILLASADAAQRRDVQLTGDSFRILTTDNLSPDVQSRISSLDIKTLETPNVEDYMKPQAYDGYPRIVGGGFSNYLLSLCKKEEIALIVLILFAMEGDNAQDATLTASKLAALLSDQGKESAVNWIRPRSWNGLFGKPFEQELY</sequence>
<comment type="similarity">
    <text evidence="3 4">Belongs to the PSMG2 family.</text>
</comment>
<keyword evidence="6" id="KW-1185">Reference proteome</keyword>
<dbReference type="OrthoDB" id="10260712at2759"/>
<proteinExistence type="inferred from homology"/>
<dbReference type="AlphaFoldDB" id="A0A9N9BCM7"/>
<dbReference type="InterPro" id="IPR016562">
    <property type="entry name" value="Proteasome_assmbl_chp_2_euk"/>
</dbReference>
<comment type="caution">
    <text evidence="5">The sequence shown here is derived from an EMBL/GenBank/DDBJ whole genome shotgun (WGS) entry which is preliminary data.</text>
</comment>
<dbReference type="SUPFAM" id="SSF159659">
    <property type="entry name" value="Cgl1923-like"/>
    <property type="match status" value="1"/>
</dbReference>
<dbReference type="PANTHER" id="PTHR12970:SF1">
    <property type="entry name" value="PROTEASOME ASSEMBLY CHAPERONE 2"/>
    <property type="match status" value="1"/>
</dbReference>
<dbReference type="Proteomes" id="UP000789739">
    <property type="component" value="Unassembled WGS sequence"/>
</dbReference>
<dbReference type="Gene3D" id="3.40.50.10900">
    <property type="entry name" value="PAC-like subunit"/>
    <property type="match status" value="2"/>
</dbReference>
<comment type="subunit">
    <text evidence="4">Component of the 20S proteasome chaperone.</text>
</comment>
<protein>
    <recommendedName>
        <fullName evidence="1 4">Proteasome assembly chaperone 2</fullName>
    </recommendedName>
</protein>
<evidence type="ECO:0000313" key="6">
    <source>
        <dbReference type="Proteomes" id="UP000789739"/>
    </source>
</evidence>
<dbReference type="GO" id="GO:0043248">
    <property type="term" value="P:proteasome assembly"/>
    <property type="evidence" value="ECO:0007669"/>
    <property type="project" value="TreeGrafter"/>
</dbReference>
<dbReference type="PIRSF" id="PIRSF010044">
    <property type="entry name" value="UCP010044"/>
    <property type="match status" value="1"/>
</dbReference>
<keyword evidence="2 4" id="KW-0143">Chaperone</keyword>
<evidence type="ECO:0000256" key="4">
    <source>
        <dbReference type="PIRNR" id="PIRNR010044"/>
    </source>
</evidence>
<reference evidence="5" key="1">
    <citation type="submission" date="2021-06" db="EMBL/GenBank/DDBJ databases">
        <authorList>
            <person name="Kallberg Y."/>
            <person name="Tangrot J."/>
            <person name="Rosling A."/>
        </authorList>
    </citation>
    <scope>NUCLEOTIDE SEQUENCE</scope>
    <source>
        <strain evidence="5">BR232B</strain>
    </source>
</reference>